<proteinExistence type="predicted"/>
<dbReference type="EC" id="2.7.7.49" evidence="1"/>
<feature type="domain" description="Integrase zinc-binding" evidence="2">
    <location>
        <begin position="87"/>
        <end position="137"/>
    </location>
</feature>
<dbReference type="InterPro" id="IPR041588">
    <property type="entry name" value="Integrase_H2C2"/>
</dbReference>
<accession>A0A8X7CB00</accession>
<gene>
    <name evidence="3" type="ORF">TNIN_187981</name>
</gene>
<evidence type="ECO:0000256" key="1">
    <source>
        <dbReference type="ARBA" id="ARBA00012493"/>
    </source>
</evidence>
<dbReference type="SUPFAM" id="SSF53098">
    <property type="entry name" value="Ribonuclease H-like"/>
    <property type="match status" value="1"/>
</dbReference>
<dbReference type="GO" id="GO:0003964">
    <property type="term" value="F:RNA-directed DNA polymerase activity"/>
    <property type="evidence" value="ECO:0007669"/>
    <property type="project" value="UniProtKB-EC"/>
</dbReference>
<name>A0A8X7CB00_9ARAC</name>
<evidence type="ECO:0000313" key="4">
    <source>
        <dbReference type="Proteomes" id="UP000886998"/>
    </source>
</evidence>
<dbReference type="PANTHER" id="PTHR37984:SF15">
    <property type="entry name" value="INTEGRASE CATALYTIC DOMAIN-CONTAINING PROTEIN"/>
    <property type="match status" value="1"/>
</dbReference>
<keyword evidence="4" id="KW-1185">Reference proteome</keyword>
<dbReference type="AlphaFoldDB" id="A0A8X7CB00"/>
<dbReference type="OrthoDB" id="6426971at2759"/>
<dbReference type="InterPro" id="IPR050951">
    <property type="entry name" value="Retrovirus_Pol_polyprotein"/>
</dbReference>
<evidence type="ECO:0000259" key="2">
    <source>
        <dbReference type="Pfam" id="PF17921"/>
    </source>
</evidence>
<evidence type="ECO:0000313" key="3">
    <source>
        <dbReference type="EMBL" id="GFY62748.1"/>
    </source>
</evidence>
<comment type="caution">
    <text evidence="3">The sequence shown here is derived from an EMBL/GenBank/DDBJ whole genome shotgun (WGS) entry which is preliminary data.</text>
</comment>
<dbReference type="Gene3D" id="3.30.420.10">
    <property type="entry name" value="Ribonuclease H-like superfamily/Ribonuclease H"/>
    <property type="match status" value="1"/>
</dbReference>
<organism evidence="3 4">
    <name type="scientific">Trichonephila inaurata madagascariensis</name>
    <dbReference type="NCBI Taxonomy" id="2747483"/>
    <lineage>
        <taxon>Eukaryota</taxon>
        <taxon>Metazoa</taxon>
        <taxon>Ecdysozoa</taxon>
        <taxon>Arthropoda</taxon>
        <taxon>Chelicerata</taxon>
        <taxon>Arachnida</taxon>
        <taxon>Araneae</taxon>
        <taxon>Araneomorphae</taxon>
        <taxon>Entelegynae</taxon>
        <taxon>Araneoidea</taxon>
        <taxon>Nephilidae</taxon>
        <taxon>Trichonephila</taxon>
        <taxon>Trichonephila inaurata</taxon>
    </lineage>
</organism>
<dbReference type="PANTHER" id="PTHR37984">
    <property type="entry name" value="PROTEIN CBG26694"/>
    <property type="match status" value="1"/>
</dbReference>
<dbReference type="InterPro" id="IPR012337">
    <property type="entry name" value="RNaseH-like_sf"/>
</dbReference>
<dbReference type="InterPro" id="IPR036397">
    <property type="entry name" value="RNaseH_sf"/>
</dbReference>
<dbReference type="Proteomes" id="UP000886998">
    <property type="component" value="Unassembled WGS sequence"/>
</dbReference>
<dbReference type="Pfam" id="PF17921">
    <property type="entry name" value="Integrase_H2C2"/>
    <property type="match status" value="1"/>
</dbReference>
<dbReference type="EMBL" id="BMAV01014387">
    <property type="protein sequence ID" value="GFY62748.1"/>
    <property type="molecule type" value="Genomic_DNA"/>
</dbReference>
<protein>
    <recommendedName>
        <fullName evidence="1">RNA-directed DNA polymerase</fullName>
        <ecNumber evidence="1">2.7.7.49</ecNumber>
    </recommendedName>
</protein>
<dbReference type="Gene3D" id="1.10.340.70">
    <property type="match status" value="1"/>
</dbReference>
<reference evidence="3" key="1">
    <citation type="submission" date="2020-08" db="EMBL/GenBank/DDBJ databases">
        <title>Multicomponent nature underlies the extraordinary mechanical properties of spider dragline silk.</title>
        <authorList>
            <person name="Kono N."/>
            <person name="Nakamura H."/>
            <person name="Mori M."/>
            <person name="Yoshida Y."/>
            <person name="Ohtoshi R."/>
            <person name="Malay A.D."/>
            <person name="Moran D.A.P."/>
            <person name="Tomita M."/>
            <person name="Numata K."/>
            <person name="Arakawa K."/>
        </authorList>
    </citation>
    <scope>NUCLEOTIDE SEQUENCE</scope>
</reference>
<sequence>MPPDTILPALINTKTINALNTQEFSDEIILAVQDADEDIQKIKSSLQEKHKNKERCFINHNSGLLMHISFHQNYLKEDICHNTIIISHSIKKTALQQAHLPQVGIDKTYFILKERFLGDGMYSDTVNYVTSCCRYKRKSRQKQAYGKTPIPTRPSEFISIDIVGPVRSHNYVLTVLDHFSKHAELFPITNIQAPTIARKIIQ</sequence>
<dbReference type="GO" id="GO:0003676">
    <property type="term" value="F:nucleic acid binding"/>
    <property type="evidence" value="ECO:0007669"/>
    <property type="project" value="InterPro"/>
</dbReference>